<dbReference type="Proteomes" id="UP000254236">
    <property type="component" value="Chromosome"/>
</dbReference>
<reference evidence="6 8" key="2">
    <citation type="submission" date="2018-08" db="EMBL/GenBank/DDBJ databases">
        <title>Brachybacterium saurashtrense DSM 23186.</title>
        <authorList>
            <person name="Li Y."/>
        </authorList>
    </citation>
    <scope>NUCLEOTIDE SEQUENCE [LARGE SCALE GENOMIC DNA]</scope>
    <source>
        <strain evidence="6 8">DSM 23186</strain>
    </source>
</reference>
<reference evidence="5 7" key="1">
    <citation type="submission" date="2018-07" db="EMBL/GenBank/DDBJ databases">
        <title>Brachybacterium saurashtrense DSM 23186 genome sequence.</title>
        <authorList>
            <person name="Guo L."/>
        </authorList>
    </citation>
    <scope>NUCLEOTIDE SEQUENCE [LARGE SCALE GENOMIC DNA]</scope>
    <source>
        <strain evidence="5 7">DSM 23186</strain>
    </source>
</reference>
<proteinExistence type="inferred from homology"/>
<dbReference type="EMBL" id="QSWH01000003">
    <property type="protein sequence ID" value="RRR23308.1"/>
    <property type="molecule type" value="Genomic_DNA"/>
</dbReference>
<dbReference type="PRINTS" id="PR00502">
    <property type="entry name" value="NUDIXFAMILY"/>
</dbReference>
<evidence type="ECO:0000256" key="1">
    <source>
        <dbReference type="ARBA" id="ARBA00005582"/>
    </source>
</evidence>
<dbReference type="PANTHER" id="PTHR43736">
    <property type="entry name" value="ADP-RIBOSE PYROPHOSPHATASE"/>
    <property type="match status" value="1"/>
</dbReference>
<dbReference type="AlphaFoldDB" id="A0A345YL94"/>
<dbReference type="EMBL" id="CP031356">
    <property type="protein sequence ID" value="AXK44696.1"/>
    <property type="molecule type" value="Genomic_DNA"/>
</dbReference>
<dbReference type="InterPro" id="IPR000086">
    <property type="entry name" value="NUDIX_hydrolase_dom"/>
</dbReference>
<dbReference type="Proteomes" id="UP000282185">
    <property type="component" value="Unassembled WGS sequence"/>
</dbReference>
<evidence type="ECO:0000256" key="3">
    <source>
        <dbReference type="SAM" id="MobiDB-lite"/>
    </source>
</evidence>
<feature type="domain" description="Nudix hydrolase" evidence="4">
    <location>
        <begin position="70"/>
        <end position="213"/>
    </location>
</feature>
<gene>
    <name evidence="5" type="ORF">DWV08_03015</name>
    <name evidence="6" type="ORF">DXU92_08145</name>
</gene>
<dbReference type="InterPro" id="IPR015797">
    <property type="entry name" value="NUDIX_hydrolase-like_dom_sf"/>
</dbReference>
<keyword evidence="7" id="KW-1185">Reference proteome</keyword>
<dbReference type="RefSeq" id="WP_115412449.1">
    <property type="nucleotide sequence ID" value="NZ_CP031356.1"/>
</dbReference>
<evidence type="ECO:0000313" key="5">
    <source>
        <dbReference type="EMBL" id="AXK44696.1"/>
    </source>
</evidence>
<dbReference type="GO" id="GO:0016787">
    <property type="term" value="F:hydrolase activity"/>
    <property type="evidence" value="ECO:0007669"/>
    <property type="project" value="UniProtKB-KW"/>
</dbReference>
<dbReference type="OrthoDB" id="129709at2"/>
<evidence type="ECO:0000313" key="7">
    <source>
        <dbReference type="Proteomes" id="UP000254236"/>
    </source>
</evidence>
<dbReference type="CDD" id="cd03674">
    <property type="entry name" value="NUDIX_Hydrolase"/>
    <property type="match status" value="1"/>
</dbReference>
<dbReference type="Gene3D" id="3.90.79.10">
    <property type="entry name" value="Nucleoside Triphosphate Pyrophosphohydrolase"/>
    <property type="match status" value="1"/>
</dbReference>
<dbReference type="Pfam" id="PF00293">
    <property type="entry name" value="NUDIX"/>
    <property type="match status" value="1"/>
</dbReference>
<dbReference type="PROSITE" id="PS51462">
    <property type="entry name" value="NUDIX"/>
    <property type="match status" value="1"/>
</dbReference>
<evidence type="ECO:0000313" key="8">
    <source>
        <dbReference type="Proteomes" id="UP000282185"/>
    </source>
</evidence>
<protein>
    <submittedName>
        <fullName evidence="6">NUDIX domain-containing protein</fullName>
    </submittedName>
</protein>
<dbReference type="KEGG" id="bsau:DWV08_03015"/>
<sequence length="224" mass="23711">MSADRTSPVAVSSGTVPTDGTSPVGGPPAPEPALAELVRADGAVSGPARAAEFRAFLEADGGVMHRDGGPRHLTASAIVVDRGGDHVALVWHRKGRFWVQPGGHVDSDETSFEQAARREVAEEIGLEGLERVGHGPAMLHRHGLDAAFGRCAEHWDVQFLLRAQAPAAELPLRVSEESGKVRWFPWPLRGAGPARDTDALPPGTVPDLPATLDLLAPYLARRSG</sequence>
<dbReference type="PANTHER" id="PTHR43736:SF1">
    <property type="entry name" value="DIHYDRONEOPTERIN TRIPHOSPHATE DIPHOSPHATASE"/>
    <property type="match status" value="1"/>
</dbReference>
<dbReference type="SUPFAM" id="SSF55811">
    <property type="entry name" value="Nudix"/>
    <property type="match status" value="1"/>
</dbReference>
<feature type="region of interest" description="Disordered" evidence="3">
    <location>
        <begin position="1"/>
        <end position="32"/>
    </location>
</feature>
<name>A0A345YL94_9MICO</name>
<feature type="compositionally biased region" description="Polar residues" evidence="3">
    <location>
        <begin position="9"/>
        <end position="21"/>
    </location>
</feature>
<comment type="similarity">
    <text evidence="1">Belongs to the Nudix hydrolase family.</text>
</comment>
<evidence type="ECO:0000313" key="6">
    <source>
        <dbReference type="EMBL" id="RRR23308.1"/>
    </source>
</evidence>
<keyword evidence="2" id="KW-0378">Hydrolase</keyword>
<evidence type="ECO:0000256" key="2">
    <source>
        <dbReference type="ARBA" id="ARBA00022801"/>
    </source>
</evidence>
<dbReference type="InterPro" id="IPR020476">
    <property type="entry name" value="Nudix_hydrolase"/>
</dbReference>
<evidence type="ECO:0000259" key="4">
    <source>
        <dbReference type="PROSITE" id="PS51462"/>
    </source>
</evidence>
<accession>A0A345YL94</accession>
<organism evidence="6 8">
    <name type="scientific">Brachybacterium saurashtrense</name>
    <dbReference type="NCBI Taxonomy" id="556288"/>
    <lineage>
        <taxon>Bacteria</taxon>
        <taxon>Bacillati</taxon>
        <taxon>Actinomycetota</taxon>
        <taxon>Actinomycetes</taxon>
        <taxon>Micrococcales</taxon>
        <taxon>Dermabacteraceae</taxon>
        <taxon>Brachybacterium</taxon>
    </lineage>
</organism>